<evidence type="ECO:0000313" key="1">
    <source>
        <dbReference type="EMBL" id="MBD2504220.1"/>
    </source>
</evidence>
<keyword evidence="2" id="KW-1185">Reference proteome</keyword>
<organism evidence="1 2">
    <name type="scientific">Anabaena azotica FACHB-119</name>
    <dbReference type="NCBI Taxonomy" id="947527"/>
    <lineage>
        <taxon>Bacteria</taxon>
        <taxon>Bacillati</taxon>
        <taxon>Cyanobacteriota</taxon>
        <taxon>Cyanophyceae</taxon>
        <taxon>Nostocales</taxon>
        <taxon>Nostocaceae</taxon>
        <taxon>Anabaena</taxon>
        <taxon>Anabaena azotica</taxon>
    </lineage>
</organism>
<dbReference type="EMBL" id="JACJSG010000047">
    <property type="protein sequence ID" value="MBD2504220.1"/>
    <property type="molecule type" value="Genomic_DNA"/>
</dbReference>
<dbReference type="RefSeq" id="WP_190477792.1">
    <property type="nucleotide sequence ID" value="NZ_JACJSG010000047.1"/>
</dbReference>
<proteinExistence type="predicted"/>
<comment type="caution">
    <text evidence="1">The sequence shown here is derived from an EMBL/GenBank/DDBJ whole genome shotgun (WGS) entry which is preliminary data.</text>
</comment>
<sequence length="76" mass="8671">MSSTAINKVVKMMESLSVEIQEQIAEHLQEYISDLQDEAQWEKSFQKTQAKLVAAARNARQEIAQGKSVPMDYEQL</sequence>
<protein>
    <submittedName>
        <fullName evidence="1">Uncharacterized protein</fullName>
    </submittedName>
</protein>
<name>A0ABR8DAJ9_9NOST</name>
<gene>
    <name evidence="1" type="ORF">H6G83_27020</name>
</gene>
<reference evidence="1 2" key="1">
    <citation type="journal article" date="2020" name="ISME J.">
        <title>Comparative genomics reveals insights into cyanobacterial evolution and habitat adaptation.</title>
        <authorList>
            <person name="Chen M.Y."/>
            <person name="Teng W.K."/>
            <person name="Zhao L."/>
            <person name="Hu C.X."/>
            <person name="Zhou Y.K."/>
            <person name="Han B.P."/>
            <person name="Song L.R."/>
            <person name="Shu W.S."/>
        </authorList>
    </citation>
    <scope>NUCLEOTIDE SEQUENCE [LARGE SCALE GENOMIC DNA]</scope>
    <source>
        <strain evidence="1 2">FACHB-119</strain>
    </source>
</reference>
<accession>A0ABR8DAJ9</accession>
<evidence type="ECO:0000313" key="2">
    <source>
        <dbReference type="Proteomes" id="UP000661112"/>
    </source>
</evidence>
<dbReference type="Proteomes" id="UP000661112">
    <property type="component" value="Unassembled WGS sequence"/>
</dbReference>